<organism evidence="1 2">
    <name type="scientific">Nephila pilipes</name>
    <name type="common">Giant wood spider</name>
    <name type="synonym">Nephila maculata</name>
    <dbReference type="NCBI Taxonomy" id="299642"/>
    <lineage>
        <taxon>Eukaryota</taxon>
        <taxon>Metazoa</taxon>
        <taxon>Ecdysozoa</taxon>
        <taxon>Arthropoda</taxon>
        <taxon>Chelicerata</taxon>
        <taxon>Arachnida</taxon>
        <taxon>Araneae</taxon>
        <taxon>Araneomorphae</taxon>
        <taxon>Entelegynae</taxon>
        <taxon>Araneoidea</taxon>
        <taxon>Nephilidae</taxon>
        <taxon>Nephila</taxon>
    </lineage>
</organism>
<dbReference type="EMBL" id="BMAW01109585">
    <property type="protein sequence ID" value="GFT39088.1"/>
    <property type="molecule type" value="Genomic_DNA"/>
</dbReference>
<dbReference type="AlphaFoldDB" id="A0A8X6NWM7"/>
<gene>
    <name evidence="1" type="ORF">NPIL_91021</name>
</gene>
<dbReference type="Proteomes" id="UP000887013">
    <property type="component" value="Unassembled WGS sequence"/>
</dbReference>
<accession>A0A8X6NWM7</accession>
<sequence length="96" mass="10563">MSLQHSTEVWQIDSHFSSRDFSHIFGNTSPLEDKLPREGEENSRSNICALLVTEARGELIASSAASVARARSALNTSRAPKGMGMMRNHSSLARDF</sequence>
<reference evidence="1" key="1">
    <citation type="submission" date="2020-08" db="EMBL/GenBank/DDBJ databases">
        <title>Multicomponent nature underlies the extraordinary mechanical properties of spider dragline silk.</title>
        <authorList>
            <person name="Kono N."/>
            <person name="Nakamura H."/>
            <person name="Mori M."/>
            <person name="Yoshida Y."/>
            <person name="Ohtoshi R."/>
            <person name="Malay A.D."/>
            <person name="Moran D.A.P."/>
            <person name="Tomita M."/>
            <person name="Numata K."/>
            <person name="Arakawa K."/>
        </authorList>
    </citation>
    <scope>NUCLEOTIDE SEQUENCE</scope>
</reference>
<proteinExistence type="predicted"/>
<comment type="caution">
    <text evidence="1">The sequence shown here is derived from an EMBL/GenBank/DDBJ whole genome shotgun (WGS) entry which is preliminary data.</text>
</comment>
<name>A0A8X6NWM7_NEPPI</name>
<evidence type="ECO:0000313" key="2">
    <source>
        <dbReference type="Proteomes" id="UP000887013"/>
    </source>
</evidence>
<keyword evidence="2" id="KW-1185">Reference proteome</keyword>
<protein>
    <submittedName>
        <fullName evidence="1">Uncharacterized protein</fullName>
    </submittedName>
</protein>
<evidence type="ECO:0000313" key="1">
    <source>
        <dbReference type="EMBL" id="GFT39088.1"/>
    </source>
</evidence>